<gene>
    <name evidence="1" type="ORF">LH29_21985</name>
</gene>
<sequence>MGLILAPLKKEKVDAWKDWAKSFSGEQSQAFNEFNKKHGLTRHDAWLAETPDGPVVVVLHEGPGADNFMQSVAAADGPFENSFKEKVLEFHDMDISAPPPGPAPVKMISSD</sequence>
<evidence type="ECO:0000313" key="2">
    <source>
        <dbReference type="Proteomes" id="UP000032544"/>
    </source>
</evidence>
<reference evidence="1 2" key="1">
    <citation type="submission" date="2014-09" db="EMBL/GenBank/DDBJ databases">
        <title>Draft Genome Sequence of Draconibacterium sp. JN14CK-3.</title>
        <authorList>
            <person name="Dong C."/>
            <person name="Lai Q."/>
            <person name="Shao Z."/>
        </authorList>
    </citation>
    <scope>NUCLEOTIDE SEQUENCE [LARGE SCALE GENOMIC DNA]</scope>
    <source>
        <strain evidence="1 2">JN14CK-3</strain>
    </source>
</reference>
<dbReference type="OrthoDB" id="1121820at2"/>
<keyword evidence="2" id="KW-1185">Reference proteome</keyword>
<evidence type="ECO:0008006" key="3">
    <source>
        <dbReference type="Google" id="ProtNLM"/>
    </source>
</evidence>
<accession>A0A0D8J606</accession>
<dbReference type="Proteomes" id="UP000032544">
    <property type="component" value="Unassembled WGS sequence"/>
</dbReference>
<name>A0A0D8J606_9BACT</name>
<comment type="caution">
    <text evidence="1">The sequence shown here is derived from an EMBL/GenBank/DDBJ whole genome shotgun (WGS) entry which is preliminary data.</text>
</comment>
<protein>
    <recommendedName>
        <fullName evidence="3">ABM domain-containing protein</fullName>
    </recommendedName>
</protein>
<dbReference type="EMBL" id="JRHC01000007">
    <property type="protein sequence ID" value="KJF41961.1"/>
    <property type="molecule type" value="Genomic_DNA"/>
</dbReference>
<evidence type="ECO:0000313" key="1">
    <source>
        <dbReference type="EMBL" id="KJF41961.1"/>
    </source>
</evidence>
<organism evidence="1 2">
    <name type="scientific">Draconibacterium sediminis</name>
    <dbReference type="NCBI Taxonomy" id="1544798"/>
    <lineage>
        <taxon>Bacteria</taxon>
        <taxon>Pseudomonadati</taxon>
        <taxon>Bacteroidota</taxon>
        <taxon>Bacteroidia</taxon>
        <taxon>Marinilabiliales</taxon>
        <taxon>Prolixibacteraceae</taxon>
        <taxon>Draconibacterium</taxon>
    </lineage>
</organism>
<dbReference type="AlphaFoldDB" id="A0A0D8J606"/>
<dbReference type="RefSeq" id="WP_045033291.1">
    <property type="nucleotide sequence ID" value="NZ_JRHC01000007.1"/>
</dbReference>
<proteinExistence type="predicted"/>